<organism evidence="2">
    <name type="scientific">bioreactor metagenome</name>
    <dbReference type="NCBI Taxonomy" id="1076179"/>
    <lineage>
        <taxon>unclassified sequences</taxon>
        <taxon>metagenomes</taxon>
        <taxon>ecological metagenomes</taxon>
    </lineage>
</organism>
<evidence type="ECO:0000313" key="2">
    <source>
        <dbReference type="EMBL" id="MPN46347.1"/>
    </source>
</evidence>
<feature type="region of interest" description="Disordered" evidence="1">
    <location>
        <begin position="56"/>
        <end position="111"/>
    </location>
</feature>
<dbReference type="AlphaFoldDB" id="A0A645I4X0"/>
<feature type="compositionally biased region" description="Low complexity" evidence="1">
    <location>
        <begin position="95"/>
        <end position="111"/>
    </location>
</feature>
<accession>A0A645I4X0</accession>
<reference evidence="2" key="1">
    <citation type="submission" date="2019-08" db="EMBL/GenBank/DDBJ databases">
        <authorList>
            <person name="Kucharzyk K."/>
            <person name="Murdoch R.W."/>
            <person name="Higgins S."/>
            <person name="Loffler F."/>
        </authorList>
    </citation>
    <scope>NUCLEOTIDE SEQUENCE</scope>
</reference>
<proteinExistence type="predicted"/>
<gene>
    <name evidence="2" type="ORF">SDC9_193933</name>
</gene>
<name>A0A645I4X0_9ZZZZ</name>
<dbReference type="EMBL" id="VSSQ01106955">
    <property type="protein sequence ID" value="MPN46347.1"/>
    <property type="molecule type" value="Genomic_DNA"/>
</dbReference>
<evidence type="ECO:0000256" key="1">
    <source>
        <dbReference type="SAM" id="MobiDB-lite"/>
    </source>
</evidence>
<feature type="compositionally biased region" description="Basic and acidic residues" evidence="1">
    <location>
        <begin position="60"/>
        <end position="93"/>
    </location>
</feature>
<sequence length="111" mass="11835">MPHGTDARAGGAHDVVIAGEGLHVVADVGHRSIEVAGVGEHLAAAGLVERELHPAAQPLEHLDDGLRRTREHHVVDTGGEQRDGDALRMDRHRSSSPTPVSGSSSYWSDHF</sequence>
<comment type="caution">
    <text evidence="2">The sequence shown here is derived from an EMBL/GenBank/DDBJ whole genome shotgun (WGS) entry which is preliminary data.</text>
</comment>
<protein>
    <submittedName>
        <fullName evidence="2">Uncharacterized protein</fullName>
    </submittedName>
</protein>